<dbReference type="Proteomes" id="UP000823775">
    <property type="component" value="Unassembled WGS sequence"/>
</dbReference>
<protein>
    <submittedName>
        <fullName evidence="1">Uncharacterized protein</fullName>
    </submittedName>
</protein>
<reference evidence="1 2" key="1">
    <citation type="journal article" date="2021" name="BMC Genomics">
        <title>Datura genome reveals duplications of psychoactive alkaloid biosynthetic genes and high mutation rate following tissue culture.</title>
        <authorList>
            <person name="Rajewski A."/>
            <person name="Carter-House D."/>
            <person name="Stajich J."/>
            <person name="Litt A."/>
        </authorList>
    </citation>
    <scope>NUCLEOTIDE SEQUENCE [LARGE SCALE GENOMIC DNA]</scope>
    <source>
        <strain evidence="1">AR-01</strain>
    </source>
</reference>
<dbReference type="EMBL" id="JACEIK010001045">
    <property type="protein sequence ID" value="MCD7465398.1"/>
    <property type="molecule type" value="Genomic_DNA"/>
</dbReference>
<gene>
    <name evidence="1" type="ORF">HAX54_001229</name>
</gene>
<evidence type="ECO:0000313" key="2">
    <source>
        <dbReference type="Proteomes" id="UP000823775"/>
    </source>
</evidence>
<accession>A0ABS8T2Q3</accession>
<name>A0ABS8T2Q3_DATST</name>
<keyword evidence="2" id="KW-1185">Reference proteome</keyword>
<evidence type="ECO:0000313" key="1">
    <source>
        <dbReference type="EMBL" id="MCD7465398.1"/>
    </source>
</evidence>
<sequence length="118" mass="13581">MRSRQWIIITEINIQPLTNDLRLLQKLPAVIQPPNHRENIMIGEKKELGLTESGIFKAITNWDYSNKIPPNPGKKCREDTGNIRRLKFHMHASLCAKFSRLLVNLLSACKAYWALATQ</sequence>
<comment type="caution">
    <text evidence="1">The sequence shown here is derived from an EMBL/GenBank/DDBJ whole genome shotgun (WGS) entry which is preliminary data.</text>
</comment>
<organism evidence="1 2">
    <name type="scientific">Datura stramonium</name>
    <name type="common">Jimsonweed</name>
    <name type="synonym">Common thornapple</name>
    <dbReference type="NCBI Taxonomy" id="4076"/>
    <lineage>
        <taxon>Eukaryota</taxon>
        <taxon>Viridiplantae</taxon>
        <taxon>Streptophyta</taxon>
        <taxon>Embryophyta</taxon>
        <taxon>Tracheophyta</taxon>
        <taxon>Spermatophyta</taxon>
        <taxon>Magnoliopsida</taxon>
        <taxon>eudicotyledons</taxon>
        <taxon>Gunneridae</taxon>
        <taxon>Pentapetalae</taxon>
        <taxon>asterids</taxon>
        <taxon>lamiids</taxon>
        <taxon>Solanales</taxon>
        <taxon>Solanaceae</taxon>
        <taxon>Solanoideae</taxon>
        <taxon>Datureae</taxon>
        <taxon>Datura</taxon>
    </lineage>
</organism>
<proteinExistence type="predicted"/>